<keyword evidence="5" id="KW-0732">Signal</keyword>
<dbReference type="SMART" id="SM00710">
    <property type="entry name" value="PbH1"/>
    <property type="match status" value="6"/>
</dbReference>
<accession>A0A9D1KH61</accession>
<name>A0A9D1KH61_9BACT</name>
<dbReference type="InterPro" id="IPR024535">
    <property type="entry name" value="RHGA/B-epi-like_pectate_lyase"/>
</dbReference>
<dbReference type="SUPFAM" id="SSF51126">
    <property type="entry name" value="Pectin lyase-like"/>
    <property type="match status" value="1"/>
</dbReference>
<evidence type="ECO:0000256" key="3">
    <source>
        <dbReference type="ARBA" id="ARBA00023295"/>
    </source>
</evidence>
<evidence type="ECO:0000256" key="2">
    <source>
        <dbReference type="ARBA" id="ARBA00022801"/>
    </source>
</evidence>
<dbReference type="InterPro" id="IPR011050">
    <property type="entry name" value="Pectin_lyase_fold/virulence"/>
</dbReference>
<dbReference type="PANTHER" id="PTHR31339">
    <property type="entry name" value="PECTIN LYASE-RELATED"/>
    <property type="match status" value="1"/>
</dbReference>
<sequence length="470" mass="51469">MKKLIFLILAFAGVTAQAKVYNVRDFGAAGDGVQIDSPAVNEAIDAAFTDGGGVVYFPDGVYSCYSIRLKDDITLRLADGAVIKAAAPTAEQGYDLPEPNEWDAYQDFGHSHWKNSLIWGMELENITIEGRGLIDGTGVLSRGVPRKGSFAEANKAIALKNCRNVKIKDIRMLQCGHFAMLLTGVDWLEIDGVLVDTNRDALDIDCCANVKITDCVVNTLNDDAIVLKSSYGLGWAKPTENVLIKNCLVSGYDPGTVMDGSFGTSITAAPDRDGPTGRIKFGTESNGGFKNIVIRNCEFKRCRGLAFETVDGGLIENISVKGIVMDDIWNSPIYIRVGDRMRGPEGLPASAARNIEISDVRVTNCDSRYALLIVGLPDSPVENVSLKNISIQYKGGLTKDDVREQRGSNSFFFGRNNGYPEPSAHGIQPAWGLSMQHARNISFKNVEMELMQPDEREKIYLKDVENFSWE</sequence>
<evidence type="ECO:0000259" key="6">
    <source>
        <dbReference type="Pfam" id="PF12708"/>
    </source>
</evidence>
<feature type="domain" description="Rhamnogalacturonase A/B/Epimerase-like pectate lyase" evidence="6">
    <location>
        <begin position="21"/>
        <end position="75"/>
    </location>
</feature>
<dbReference type="InterPro" id="IPR000743">
    <property type="entry name" value="Glyco_hydro_28"/>
</dbReference>
<keyword evidence="2 4" id="KW-0378">Hydrolase</keyword>
<protein>
    <submittedName>
        <fullName evidence="7">Glycoside hydrolase family 28 protein</fullName>
    </submittedName>
</protein>
<dbReference type="InterPro" id="IPR006626">
    <property type="entry name" value="PbH1"/>
</dbReference>
<evidence type="ECO:0000256" key="1">
    <source>
        <dbReference type="ARBA" id="ARBA00008834"/>
    </source>
</evidence>
<dbReference type="GO" id="GO:0004650">
    <property type="term" value="F:polygalacturonase activity"/>
    <property type="evidence" value="ECO:0007669"/>
    <property type="project" value="InterPro"/>
</dbReference>
<evidence type="ECO:0000313" key="7">
    <source>
        <dbReference type="EMBL" id="HIT46687.1"/>
    </source>
</evidence>
<dbReference type="InterPro" id="IPR012334">
    <property type="entry name" value="Pectin_lyas_fold"/>
</dbReference>
<dbReference type="Proteomes" id="UP000886881">
    <property type="component" value="Unassembled WGS sequence"/>
</dbReference>
<feature type="chain" id="PRO_5039305904" evidence="5">
    <location>
        <begin position="19"/>
        <end position="470"/>
    </location>
</feature>
<reference evidence="7" key="1">
    <citation type="submission" date="2020-10" db="EMBL/GenBank/DDBJ databases">
        <authorList>
            <person name="Gilroy R."/>
        </authorList>
    </citation>
    <scope>NUCLEOTIDE SEQUENCE</scope>
    <source>
        <strain evidence="7">ChiHecec2B26-709</strain>
    </source>
</reference>
<dbReference type="Pfam" id="PF12708">
    <property type="entry name" value="Pect-lyase_RHGA_epim"/>
    <property type="match status" value="1"/>
</dbReference>
<proteinExistence type="inferred from homology"/>
<dbReference type="InterPro" id="IPR051801">
    <property type="entry name" value="GH28_Enzymes"/>
</dbReference>
<comment type="caution">
    <text evidence="7">The sequence shown here is derived from an EMBL/GenBank/DDBJ whole genome shotgun (WGS) entry which is preliminary data.</text>
</comment>
<evidence type="ECO:0000256" key="4">
    <source>
        <dbReference type="RuleBase" id="RU361169"/>
    </source>
</evidence>
<dbReference type="GO" id="GO:0005975">
    <property type="term" value="P:carbohydrate metabolic process"/>
    <property type="evidence" value="ECO:0007669"/>
    <property type="project" value="InterPro"/>
</dbReference>
<dbReference type="AlphaFoldDB" id="A0A9D1KH61"/>
<gene>
    <name evidence="7" type="ORF">IAC35_02380</name>
</gene>
<comment type="similarity">
    <text evidence="1 4">Belongs to the glycosyl hydrolase 28 family.</text>
</comment>
<dbReference type="Gene3D" id="2.160.20.10">
    <property type="entry name" value="Single-stranded right-handed beta-helix, Pectin lyase-like"/>
    <property type="match status" value="1"/>
</dbReference>
<reference evidence="7" key="2">
    <citation type="journal article" date="2021" name="PeerJ">
        <title>Extensive microbial diversity within the chicken gut microbiome revealed by metagenomics and culture.</title>
        <authorList>
            <person name="Gilroy R."/>
            <person name="Ravi A."/>
            <person name="Getino M."/>
            <person name="Pursley I."/>
            <person name="Horton D.L."/>
            <person name="Alikhan N.F."/>
            <person name="Baker D."/>
            <person name="Gharbi K."/>
            <person name="Hall N."/>
            <person name="Watson M."/>
            <person name="Adriaenssens E.M."/>
            <person name="Foster-Nyarko E."/>
            <person name="Jarju S."/>
            <person name="Secka A."/>
            <person name="Antonio M."/>
            <person name="Oren A."/>
            <person name="Chaudhuri R.R."/>
            <person name="La Ragione R."/>
            <person name="Hildebrand F."/>
            <person name="Pallen M.J."/>
        </authorList>
    </citation>
    <scope>NUCLEOTIDE SEQUENCE</scope>
    <source>
        <strain evidence="7">ChiHecec2B26-709</strain>
    </source>
</reference>
<dbReference type="PANTHER" id="PTHR31339:SF9">
    <property type="entry name" value="PLASMIN AND FIBRONECTIN-BINDING PROTEIN A"/>
    <property type="match status" value="1"/>
</dbReference>
<evidence type="ECO:0000256" key="5">
    <source>
        <dbReference type="SAM" id="SignalP"/>
    </source>
</evidence>
<feature type="signal peptide" evidence="5">
    <location>
        <begin position="1"/>
        <end position="18"/>
    </location>
</feature>
<organism evidence="7 8">
    <name type="scientific">Candidatus Cryptobacteroides merdipullorum</name>
    <dbReference type="NCBI Taxonomy" id="2840771"/>
    <lineage>
        <taxon>Bacteria</taxon>
        <taxon>Pseudomonadati</taxon>
        <taxon>Bacteroidota</taxon>
        <taxon>Bacteroidia</taxon>
        <taxon>Bacteroidales</taxon>
        <taxon>Candidatus Cryptobacteroides</taxon>
    </lineage>
</organism>
<keyword evidence="3 4" id="KW-0326">Glycosidase</keyword>
<evidence type="ECO:0000313" key="8">
    <source>
        <dbReference type="Proteomes" id="UP000886881"/>
    </source>
</evidence>
<dbReference type="EMBL" id="DVLC01000044">
    <property type="protein sequence ID" value="HIT46687.1"/>
    <property type="molecule type" value="Genomic_DNA"/>
</dbReference>
<dbReference type="Pfam" id="PF00295">
    <property type="entry name" value="Glyco_hydro_28"/>
    <property type="match status" value="1"/>
</dbReference>